<keyword evidence="2" id="KW-1185">Reference proteome</keyword>
<evidence type="ECO:0000313" key="2">
    <source>
        <dbReference type="Proteomes" id="UP001600165"/>
    </source>
</evidence>
<dbReference type="EMBL" id="JBHZOL010000054">
    <property type="protein sequence ID" value="MFE4106138.1"/>
    <property type="molecule type" value="Genomic_DNA"/>
</dbReference>
<evidence type="ECO:0000313" key="1">
    <source>
        <dbReference type="EMBL" id="MFE4106138.1"/>
    </source>
</evidence>
<organism evidence="1 2">
    <name type="scientific">Almyronema epifaneia S1</name>
    <dbReference type="NCBI Taxonomy" id="2991925"/>
    <lineage>
        <taxon>Bacteria</taxon>
        <taxon>Bacillati</taxon>
        <taxon>Cyanobacteriota</taxon>
        <taxon>Cyanophyceae</taxon>
        <taxon>Nodosilineales</taxon>
        <taxon>Nodosilineaceae</taxon>
        <taxon>Almyronema</taxon>
        <taxon>Almyronema epifaneia</taxon>
    </lineage>
</organism>
<proteinExistence type="predicted"/>
<gene>
    <name evidence="1" type="ORF">ACFVKH_07620</name>
</gene>
<name>A0ABW6ID95_9CYAN</name>
<accession>A0ABW6ID95</accession>
<protein>
    <recommendedName>
        <fullName evidence="3">Tetratricopeptide repeat protein</fullName>
    </recommendedName>
</protein>
<comment type="caution">
    <text evidence="1">The sequence shown here is derived from an EMBL/GenBank/DDBJ whole genome shotgun (WGS) entry which is preliminary data.</text>
</comment>
<dbReference type="SUPFAM" id="SSF48452">
    <property type="entry name" value="TPR-like"/>
    <property type="match status" value="1"/>
</dbReference>
<dbReference type="Gene3D" id="1.25.40.10">
    <property type="entry name" value="Tetratricopeptide repeat domain"/>
    <property type="match status" value="1"/>
</dbReference>
<sequence>MVFLIRKSRLNLTLLHPLFISTILLAVSSLLQSAIAAEPEIVEIQGGNVFVQQTGQSGYRIGFRGLELRSGDVVLPGPRTRVTVRCRPQANPRPVPRRLALSQICPDLVRSTDSRNDADFLALLAGDFPYVTQLLPETSTLRWPALPGETVYQVQLLALEPLQPASDDPFEILPPALVETLLWEMETTETAIAYSGSALSPNGRYTLRVSRAETIYELPLQPLAAAPLARVQTTVADLNAQTVTEIEQALALGYLYEEVGLYWQAIAVLEPLSDRAELGATEHQLLANCYLRTAAYQAAAQHYETAIALAVQTGDTLTQAAAYVGLAKAAAATQDRGLAAQYLRRSLVYYRLLQDTEWIRTIETQWLTAVAPPLNGQ</sequence>
<dbReference type="Proteomes" id="UP001600165">
    <property type="component" value="Unassembled WGS sequence"/>
</dbReference>
<dbReference type="InterPro" id="IPR011990">
    <property type="entry name" value="TPR-like_helical_dom_sf"/>
</dbReference>
<reference evidence="1 2" key="1">
    <citation type="submission" date="2024-10" db="EMBL/GenBank/DDBJ databases">
        <authorList>
            <person name="Ratan Roy A."/>
            <person name="Morales Sandoval P.H."/>
            <person name="De Los Santos Villalobos S."/>
            <person name="Chakraborty S."/>
            <person name="Mukherjee J."/>
        </authorList>
    </citation>
    <scope>NUCLEOTIDE SEQUENCE [LARGE SCALE GENOMIC DNA]</scope>
    <source>
        <strain evidence="1 2">S1</strain>
    </source>
</reference>
<evidence type="ECO:0008006" key="3">
    <source>
        <dbReference type="Google" id="ProtNLM"/>
    </source>
</evidence>